<dbReference type="RefSeq" id="WP_263369967.1">
    <property type="nucleotide sequence ID" value="NZ_JAGSYD010000001.1"/>
</dbReference>
<evidence type="ECO:0000259" key="2">
    <source>
        <dbReference type="Pfam" id="PF01979"/>
    </source>
</evidence>
<dbReference type="Gene3D" id="3.20.20.140">
    <property type="entry name" value="Metal-dependent hydrolases"/>
    <property type="match status" value="1"/>
</dbReference>
<sequence>MHAFAPTPIDLLITGCDVVTFDDHDTVLLDGAIAVQGKKIAWIGKASEAAALYNAKETINGSGMIAMPGLIDAHYHTGQQLLRGKLASIHRKHASKAPHWKNYYVPFESGLTPEDVYCSAIAGYTSMISVGTTCFLEAGGPHPDEMGRAAMDVGIRGFVSLNTMDMDDTLPSNYRMTTAQALKENEALVKRWKDNDRVGAWLSLRQIIVNTEELRIGMTHLAKELNVPIHTHLSEGTYEVDFTVNEYGKRPPAYMDSIGSLHEHIHAAHSVLLTNEELDLYAARKVSACHCSFGNYGVGPQRFYEMIRRDIACGLGTDGPGGRCTLDMFEVAHFAVLGQTIEYGTLFHSGAPIGYDKMLKLACRNGARAARMADKIGSLEVNKLADVVLVAKTDFDQFPVVDPVITLSQNCNGRDVRTVVIDGRVVMKNREFISFDLAPMRRHVQEQYTSIMQRYDVALDKNHTPH</sequence>
<evidence type="ECO:0000313" key="3">
    <source>
        <dbReference type="EMBL" id="MFC6646280.1"/>
    </source>
</evidence>
<protein>
    <submittedName>
        <fullName evidence="3">Amidohydrolase family protein</fullName>
    </submittedName>
</protein>
<evidence type="ECO:0000256" key="1">
    <source>
        <dbReference type="ARBA" id="ARBA00022801"/>
    </source>
</evidence>
<dbReference type="InterPro" id="IPR006680">
    <property type="entry name" value="Amidohydro-rel"/>
</dbReference>
<dbReference type="Gene3D" id="2.30.40.10">
    <property type="entry name" value="Urease, subunit C, domain 1"/>
    <property type="match status" value="1"/>
</dbReference>
<dbReference type="InterPro" id="IPR050287">
    <property type="entry name" value="MTA/SAH_deaminase"/>
</dbReference>
<dbReference type="EMBL" id="JBHSWI010000001">
    <property type="protein sequence ID" value="MFC6646280.1"/>
    <property type="molecule type" value="Genomic_DNA"/>
</dbReference>
<dbReference type="Proteomes" id="UP001596391">
    <property type="component" value="Unassembled WGS sequence"/>
</dbReference>
<dbReference type="SUPFAM" id="SSF51338">
    <property type="entry name" value="Composite domain of metallo-dependent hydrolases"/>
    <property type="match status" value="1"/>
</dbReference>
<proteinExistence type="predicted"/>
<keyword evidence="1" id="KW-0378">Hydrolase</keyword>
<gene>
    <name evidence="3" type="ORF">ACFQBQ_11930</name>
</gene>
<keyword evidence="4" id="KW-1185">Reference proteome</keyword>
<accession>A0ABW1ZCZ3</accession>
<dbReference type="Pfam" id="PF01979">
    <property type="entry name" value="Amidohydro_1"/>
    <property type="match status" value="1"/>
</dbReference>
<dbReference type="InterPro" id="IPR011059">
    <property type="entry name" value="Metal-dep_hydrolase_composite"/>
</dbReference>
<dbReference type="PANTHER" id="PTHR43794:SF11">
    <property type="entry name" value="AMIDOHYDROLASE-RELATED DOMAIN-CONTAINING PROTEIN"/>
    <property type="match status" value="1"/>
</dbReference>
<reference evidence="4" key="1">
    <citation type="journal article" date="2019" name="Int. J. Syst. Evol. Microbiol.">
        <title>The Global Catalogue of Microorganisms (GCM) 10K type strain sequencing project: providing services to taxonomists for standard genome sequencing and annotation.</title>
        <authorList>
            <consortium name="The Broad Institute Genomics Platform"/>
            <consortium name="The Broad Institute Genome Sequencing Center for Infectious Disease"/>
            <person name="Wu L."/>
            <person name="Ma J."/>
        </authorList>
    </citation>
    <scope>NUCLEOTIDE SEQUENCE [LARGE SCALE GENOMIC DNA]</scope>
    <source>
        <strain evidence="4">CGMCC 1.16026</strain>
    </source>
</reference>
<dbReference type="PANTHER" id="PTHR43794">
    <property type="entry name" value="AMINOHYDROLASE SSNA-RELATED"/>
    <property type="match status" value="1"/>
</dbReference>
<name>A0ABW1ZCZ3_9BACT</name>
<feature type="domain" description="Amidohydrolase-related" evidence="2">
    <location>
        <begin position="65"/>
        <end position="426"/>
    </location>
</feature>
<evidence type="ECO:0000313" key="4">
    <source>
        <dbReference type="Proteomes" id="UP001596391"/>
    </source>
</evidence>
<dbReference type="InterPro" id="IPR032466">
    <property type="entry name" value="Metal_Hydrolase"/>
</dbReference>
<dbReference type="SUPFAM" id="SSF51556">
    <property type="entry name" value="Metallo-dependent hydrolases"/>
    <property type="match status" value="1"/>
</dbReference>
<comment type="caution">
    <text evidence="3">The sequence shown here is derived from an EMBL/GenBank/DDBJ whole genome shotgun (WGS) entry which is preliminary data.</text>
</comment>
<organism evidence="3 4">
    <name type="scientific">Granulicella cerasi</name>
    <dbReference type="NCBI Taxonomy" id="741063"/>
    <lineage>
        <taxon>Bacteria</taxon>
        <taxon>Pseudomonadati</taxon>
        <taxon>Acidobacteriota</taxon>
        <taxon>Terriglobia</taxon>
        <taxon>Terriglobales</taxon>
        <taxon>Acidobacteriaceae</taxon>
        <taxon>Granulicella</taxon>
    </lineage>
</organism>